<dbReference type="Proteomes" id="UP000886749">
    <property type="component" value="Unassembled WGS sequence"/>
</dbReference>
<sequence>MKRKILAAALGAVMLLSLAGCSAGACSLCGSTENTVSYRNLSNNKNEALCEDCIRDAVGSPEECAFCSEKPAGFYVNMIETAVFACQECYDGL</sequence>
<gene>
    <name evidence="2" type="ORF">IAB36_01510</name>
</gene>
<comment type="caution">
    <text evidence="2">The sequence shown here is derived from an EMBL/GenBank/DDBJ whole genome shotgun (WGS) entry which is preliminary data.</text>
</comment>
<accession>A0A9D1DBR5</accession>
<dbReference type="PROSITE" id="PS51257">
    <property type="entry name" value="PROKAR_LIPOPROTEIN"/>
    <property type="match status" value="1"/>
</dbReference>
<proteinExistence type="predicted"/>
<reference evidence="2" key="1">
    <citation type="submission" date="2020-10" db="EMBL/GenBank/DDBJ databases">
        <authorList>
            <person name="Gilroy R."/>
        </authorList>
    </citation>
    <scope>NUCLEOTIDE SEQUENCE</scope>
    <source>
        <strain evidence="2">CHK184-25365</strain>
    </source>
</reference>
<name>A0A9D1DBR5_9FIRM</name>
<protein>
    <recommendedName>
        <fullName evidence="4">Lipoprotein</fullName>
    </recommendedName>
</protein>
<keyword evidence="1" id="KW-0732">Signal</keyword>
<organism evidence="2 3">
    <name type="scientific">Candidatus Egerieicola pullicola</name>
    <dbReference type="NCBI Taxonomy" id="2840775"/>
    <lineage>
        <taxon>Bacteria</taxon>
        <taxon>Bacillati</taxon>
        <taxon>Bacillota</taxon>
        <taxon>Clostridia</taxon>
        <taxon>Eubacteriales</taxon>
        <taxon>Oscillospiraceae</taxon>
        <taxon>Oscillospiraceae incertae sedis</taxon>
        <taxon>Candidatus Egerieicola</taxon>
    </lineage>
</organism>
<evidence type="ECO:0000256" key="1">
    <source>
        <dbReference type="SAM" id="SignalP"/>
    </source>
</evidence>
<evidence type="ECO:0000313" key="2">
    <source>
        <dbReference type="EMBL" id="HIR40487.1"/>
    </source>
</evidence>
<dbReference type="EMBL" id="DVGY01000037">
    <property type="protein sequence ID" value="HIR40487.1"/>
    <property type="molecule type" value="Genomic_DNA"/>
</dbReference>
<feature type="chain" id="PRO_5039467422" description="Lipoprotein" evidence="1">
    <location>
        <begin position="20"/>
        <end position="93"/>
    </location>
</feature>
<dbReference type="AlphaFoldDB" id="A0A9D1DBR5"/>
<reference evidence="2" key="2">
    <citation type="journal article" date="2021" name="PeerJ">
        <title>Extensive microbial diversity within the chicken gut microbiome revealed by metagenomics and culture.</title>
        <authorList>
            <person name="Gilroy R."/>
            <person name="Ravi A."/>
            <person name="Getino M."/>
            <person name="Pursley I."/>
            <person name="Horton D.L."/>
            <person name="Alikhan N.F."/>
            <person name="Baker D."/>
            <person name="Gharbi K."/>
            <person name="Hall N."/>
            <person name="Watson M."/>
            <person name="Adriaenssens E.M."/>
            <person name="Foster-Nyarko E."/>
            <person name="Jarju S."/>
            <person name="Secka A."/>
            <person name="Antonio M."/>
            <person name="Oren A."/>
            <person name="Chaudhuri R.R."/>
            <person name="La Ragione R."/>
            <person name="Hildebrand F."/>
            <person name="Pallen M.J."/>
        </authorList>
    </citation>
    <scope>NUCLEOTIDE SEQUENCE</scope>
    <source>
        <strain evidence="2">CHK184-25365</strain>
    </source>
</reference>
<feature type="signal peptide" evidence="1">
    <location>
        <begin position="1"/>
        <end position="19"/>
    </location>
</feature>
<evidence type="ECO:0008006" key="4">
    <source>
        <dbReference type="Google" id="ProtNLM"/>
    </source>
</evidence>
<evidence type="ECO:0000313" key="3">
    <source>
        <dbReference type="Proteomes" id="UP000886749"/>
    </source>
</evidence>